<proteinExistence type="predicted"/>
<evidence type="ECO:0000259" key="1">
    <source>
        <dbReference type="Pfam" id="PF13963"/>
    </source>
</evidence>
<dbReference type="Pfam" id="PF13963">
    <property type="entry name" value="Transpos_assoc"/>
    <property type="match status" value="1"/>
</dbReference>
<evidence type="ECO:0000313" key="2">
    <source>
        <dbReference type="EMBL" id="CAA7025093.1"/>
    </source>
</evidence>
<evidence type="ECO:0000313" key="3">
    <source>
        <dbReference type="Proteomes" id="UP000467841"/>
    </source>
</evidence>
<dbReference type="EMBL" id="CACVBM020000976">
    <property type="protein sequence ID" value="CAA7025093.1"/>
    <property type="molecule type" value="Genomic_DNA"/>
</dbReference>
<sequence>MYKRLDPLNHDVTDEFVRGLRSFFYFAQKDEKSEAILCPCSRCKNKKRRDANTVRHHLYAKGFTDNYYLWTSHGETVAGEGSTSAALPEAGSKRYLEMLAVAKGPLYEGCKEGLSPLSMIIELWDIKTTYDLSEDCVEAMLELMNEYLPQGHKAPKSLYEAEILIKLFGMPPN</sequence>
<dbReference type="Proteomes" id="UP000467841">
    <property type="component" value="Unassembled WGS sequence"/>
</dbReference>
<keyword evidence="3" id="KW-1185">Reference proteome</keyword>
<dbReference type="AlphaFoldDB" id="A0A6D2IBH6"/>
<dbReference type="OrthoDB" id="1303427at2759"/>
<feature type="domain" description="Transposase-associated" evidence="1">
    <location>
        <begin position="9"/>
        <end position="75"/>
    </location>
</feature>
<dbReference type="InterPro" id="IPR029480">
    <property type="entry name" value="Transpos_assoc"/>
</dbReference>
<comment type="caution">
    <text evidence="2">The sequence shown here is derived from an EMBL/GenBank/DDBJ whole genome shotgun (WGS) entry which is preliminary data.</text>
</comment>
<gene>
    <name evidence="2" type="ORF">MERR_LOCUS12328</name>
</gene>
<name>A0A6D2IBH6_9BRAS</name>
<reference evidence="2" key="1">
    <citation type="submission" date="2020-01" db="EMBL/GenBank/DDBJ databases">
        <authorList>
            <person name="Mishra B."/>
        </authorList>
    </citation>
    <scope>NUCLEOTIDE SEQUENCE [LARGE SCALE GENOMIC DNA]</scope>
</reference>
<protein>
    <recommendedName>
        <fullName evidence="1">Transposase-associated domain-containing protein</fullName>
    </recommendedName>
</protein>
<accession>A0A6D2IBH6</accession>
<organism evidence="2 3">
    <name type="scientific">Microthlaspi erraticum</name>
    <dbReference type="NCBI Taxonomy" id="1685480"/>
    <lineage>
        <taxon>Eukaryota</taxon>
        <taxon>Viridiplantae</taxon>
        <taxon>Streptophyta</taxon>
        <taxon>Embryophyta</taxon>
        <taxon>Tracheophyta</taxon>
        <taxon>Spermatophyta</taxon>
        <taxon>Magnoliopsida</taxon>
        <taxon>eudicotyledons</taxon>
        <taxon>Gunneridae</taxon>
        <taxon>Pentapetalae</taxon>
        <taxon>rosids</taxon>
        <taxon>malvids</taxon>
        <taxon>Brassicales</taxon>
        <taxon>Brassicaceae</taxon>
        <taxon>Coluteocarpeae</taxon>
        <taxon>Microthlaspi</taxon>
    </lineage>
</organism>